<dbReference type="EMBL" id="JARKNE010000010">
    <property type="protein sequence ID" value="KAK5793741.1"/>
    <property type="molecule type" value="Genomic_DNA"/>
</dbReference>
<evidence type="ECO:0000256" key="1">
    <source>
        <dbReference type="SAM" id="MobiDB-lite"/>
    </source>
</evidence>
<evidence type="ECO:0000313" key="3">
    <source>
        <dbReference type="Proteomes" id="UP001358586"/>
    </source>
</evidence>
<feature type="region of interest" description="Disordered" evidence="1">
    <location>
        <begin position="120"/>
        <end position="157"/>
    </location>
</feature>
<proteinExistence type="predicted"/>
<protein>
    <submittedName>
        <fullName evidence="2">Uncharacterized protein</fullName>
    </submittedName>
</protein>
<dbReference type="Proteomes" id="UP001358586">
    <property type="component" value="Chromosome 10"/>
</dbReference>
<accession>A0ABR0NHM9</accession>
<sequence>MKEMISAKTVRYCGRRILKLFYKFPVLTDPIKFIETELVDNKDMETMVSLYCGNQGDQNIPIHLFAELAGVEPTEDPTPLGEKHGAQESCMMIPVSYVDSQLTVRGIDINLNIAPKTDVVGDDVYNSSDPSDHKVDSDSDPDMDEVPRDIDDESVNNDGNVNVSSIGNQIQNIVIHNNPREHMSLIDFDAAHAVQFPGHLEILLAQQLAVGSNPEELFRVQRFKSKENCIFSIKRYNMNISVDYNVAVSKLILYIGECWRLAEGYNWWVRAAFI</sequence>
<name>A0ABR0NHM9_GOSAR</name>
<reference evidence="2 3" key="1">
    <citation type="submission" date="2023-03" db="EMBL/GenBank/DDBJ databases">
        <title>WGS of Gossypium arboreum.</title>
        <authorList>
            <person name="Yu D."/>
        </authorList>
    </citation>
    <scope>NUCLEOTIDE SEQUENCE [LARGE SCALE GENOMIC DNA]</scope>
    <source>
        <tissue evidence="2">Leaf</tissue>
    </source>
</reference>
<gene>
    <name evidence="2" type="ORF">PVK06_034898</name>
</gene>
<comment type="caution">
    <text evidence="2">The sequence shown here is derived from an EMBL/GenBank/DDBJ whole genome shotgun (WGS) entry which is preliminary data.</text>
</comment>
<organism evidence="2 3">
    <name type="scientific">Gossypium arboreum</name>
    <name type="common">Tree cotton</name>
    <name type="synonym">Gossypium nanking</name>
    <dbReference type="NCBI Taxonomy" id="29729"/>
    <lineage>
        <taxon>Eukaryota</taxon>
        <taxon>Viridiplantae</taxon>
        <taxon>Streptophyta</taxon>
        <taxon>Embryophyta</taxon>
        <taxon>Tracheophyta</taxon>
        <taxon>Spermatophyta</taxon>
        <taxon>Magnoliopsida</taxon>
        <taxon>eudicotyledons</taxon>
        <taxon>Gunneridae</taxon>
        <taxon>Pentapetalae</taxon>
        <taxon>rosids</taxon>
        <taxon>malvids</taxon>
        <taxon>Malvales</taxon>
        <taxon>Malvaceae</taxon>
        <taxon>Malvoideae</taxon>
        <taxon>Gossypium</taxon>
    </lineage>
</organism>
<evidence type="ECO:0000313" key="2">
    <source>
        <dbReference type="EMBL" id="KAK5793741.1"/>
    </source>
</evidence>
<keyword evidence="3" id="KW-1185">Reference proteome</keyword>
<feature type="compositionally biased region" description="Acidic residues" evidence="1">
    <location>
        <begin position="138"/>
        <end position="155"/>
    </location>
</feature>